<reference evidence="1 2" key="1">
    <citation type="submission" date="2023-11" db="EMBL/GenBank/DDBJ databases">
        <title>Actinomadura monticuli sp. nov., isolated from volcanic ash.</title>
        <authorList>
            <person name="Lee S.D."/>
            <person name="Yang H."/>
            <person name="Kim I.S."/>
        </authorList>
    </citation>
    <scope>NUCLEOTIDE SEQUENCE [LARGE SCALE GENOMIC DNA]</scope>
    <source>
        <strain evidence="1 2">DLS-62</strain>
    </source>
</reference>
<dbReference type="RefSeq" id="WP_371950484.1">
    <property type="nucleotide sequence ID" value="NZ_JAXCEI010000006.1"/>
</dbReference>
<sequence>MTSVPPTRSLNGDGVRFPPARALRLLTPGERQGPESPDRRPRIHTAMIAVDICAFGDPRRDDIAQLRLRREMYQQFARACASARLPWDQCYREDRGDGVMVITPSDVPIETLIDPLGGHLASVLHEYNRHASQTARLQLRLAVHTGLVNCDEYGVTGQALVHLFRLLEARDFKDVLAASGADLGVIVSERLYGDALSQGGLAAPEAYRRLQVDCKETRIHAHVRIPGPCGGGR</sequence>
<accession>A0ABV4QD27</accession>
<proteinExistence type="predicted"/>
<protein>
    <recommendedName>
        <fullName evidence="3">Guanylate cyclase domain-containing protein</fullName>
    </recommendedName>
</protein>
<gene>
    <name evidence="1" type="ORF">SM611_16790</name>
</gene>
<evidence type="ECO:0008006" key="3">
    <source>
        <dbReference type="Google" id="ProtNLM"/>
    </source>
</evidence>
<comment type="caution">
    <text evidence="1">The sequence shown here is derived from an EMBL/GenBank/DDBJ whole genome shotgun (WGS) entry which is preliminary data.</text>
</comment>
<dbReference type="Proteomes" id="UP001569963">
    <property type="component" value="Unassembled WGS sequence"/>
</dbReference>
<evidence type="ECO:0000313" key="2">
    <source>
        <dbReference type="Proteomes" id="UP001569963"/>
    </source>
</evidence>
<organism evidence="1 2">
    <name type="scientific">Actinomadura monticuli</name>
    <dbReference type="NCBI Taxonomy" id="3097367"/>
    <lineage>
        <taxon>Bacteria</taxon>
        <taxon>Bacillati</taxon>
        <taxon>Actinomycetota</taxon>
        <taxon>Actinomycetes</taxon>
        <taxon>Streptosporangiales</taxon>
        <taxon>Thermomonosporaceae</taxon>
        <taxon>Actinomadura</taxon>
    </lineage>
</organism>
<dbReference type="EMBL" id="JAXCEI010000006">
    <property type="protein sequence ID" value="MFA1540586.1"/>
    <property type="molecule type" value="Genomic_DNA"/>
</dbReference>
<evidence type="ECO:0000313" key="1">
    <source>
        <dbReference type="EMBL" id="MFA1540586.1"/>
    </source>
</evidence>
<keyword evidence="2" id="KW-1185">Reference proteome</keyword>
<name>A0ABV4QD27_9ACTN</name>
<dbReference type="InterPro" id="IPR029787">
    <property type="entry name" value="Nucleotide_cyclase"/>
</dbReference>
<dbReference type="Gene3D" id="3.30.70.1230">
    <property type="entry name" value="Nucleotide cyclase"/>
    <property type="match status" value="1"/>
</dbReference>